<evidence type="ECO:0000256" key="12">
    <source>
        <dbReference type="PROSITE-ProRule" id="PRU00560"/>
    </source>
</evidence>
<evidence type="ECO:0000259" key="14">
    <source>
        <dbReference type="PROSITE" id="PS51217"/>
    </source>
</evidence>
<keyword evidence="4 12" id="KW-0347">Helicase</keyword>
<keyword evidence="16" id="KW-1185">Reference proteome</keyword>
<dbReference type="GO" id="GO:0043138">
    <property type="term" value="F:3'-5' DNA helicase activity"/>
    <property type="evidence" value="ECO:0007669"/>
    <property type="project" value="UniProtKB-EC"/>
</dbReference>
<dbReference type="InterPro" id="IPR000212">
    <property type="entry name" value="DNA_helicase_UvrD/REP"/>
</dbReference>
<dbReference type="SUPFAM" id="SSF52540">
    <property type="entry name" value="P-loop containing nucleoside triphosphate hydrolases"/>
    <property type="match status" value="1"/>
</dbReference>
<dbReference type="GO" id="GO:0016887">
    <property type="term" value="F:ATP hydrolysis activity"/>
    <property type="evidence" value="ECO:0007669"/>
    <property type="project" value="RHEA"/>
</dbReference>
<keyword evidence="7" id="KW-0413">Isomerase</keyword>
<dbReference type="GO" id="GO:0005524">
    <property type="term" value="F:ATP binding"/>
    <property type="evidence" value="ECO:0007669"/>
    <property type="project" value="UniProtKB-UniRule"/>
</dbReference>
<dbReference type="Pfam" id="PF00580">
    <property type="entry name" value="UvrD-helicase"/>
    <property type="match status" value="1"/>
</dbReference>
<sequence length="854" mass="94415">MPTRIRGSDLHGGLRPSGLVSSRIAWNIAGRCAAVWGGRRRREGCASYNAGMFPHNPPTALRHPSAPSGESPLIASLNPEQRAAVTLPNDHALILAGAGSGKTRVLTTRIAWLLQNGHVSPGGILAVTFTNKAAKEMAVRLSAMLPVNLRGMWIGTFHGLCNRLLRAHYKLANLPSAFQILDTQDQLSAIKRLMKQYKVDDERFPAKQTQWFISGAKEDGLRPGDVEARNEDDRKKVELYQLYEEQCQREGVVDFGELMLRSYELLRDNDPLREHYQRRFRHILVDEFQDTNKLQYAWLKQLAGPGSSVLAVGDDDQSIYAFRGANVGNMADFVREFDVHHQIKLEQNYRSYSNILDSANELIGHNTRRLGKNLRTTQGPGEPVRVFEATSDFAEAQWMVDEIRQLVRDNGTEPGFQRREIAILYRSNAQSRVIETALFNAAMPYRVYGGLRFFERAEIKHALAYLRLLENPHDDTSFLRVVNFPPRGIGARSLEQLQDAARAAGTSLHDAVSTVPGKAGANLGAFVARIDVMREQTQGISLREIVELVLQHSDLVEHYKADREGADRIENLEELVNAAESFVTQEGFGRDTVALPVDELRQSPASQGLDPSIPLLDEPMPLPPDADTGETLSPLAAFLTHAALESGDNQAQAGQDAVQLMTVHASKGLEFDGVFIGGMEEGLFPHENSMNDRDGLEEERRLMYVAITRARKRLYLSHSQTRMLHGQTRYNLKSRFFEELPEAALKWITPRQQGFGNGGGSGLAMNSVAGGRGGSPAYGRFASDSSSFASPPVPVRKAAPSHGLRAGMQVFHTKFGEGTVLAIEGADADARAQVNFPRHGVKWLALSVAKLTPV</sequence>
<feature type="binding site" evidence="12">
    <location>
        <begin position="96"/>
        <end position="103"/>
    </location>
    <ligand>
        <name>ATP</name>
        <dbReference type="ChEBI" id="CHEBI:30616"/>
    </ligand>
</feature>
<evidence type="ECO:0000259" key="13">
    <source>
        <dbReference type="PROSITE" id="PS51198"/>
    </source>
</evidence>
<organism evidence="15 16">
    <name type="scientific">Xylophilus ampelinus</name>
    <dbReference type="NCBI Taxonomy" id="54067"/>
    <lineage>
        <taxon>Bacteria</taxon>
        <taxon>Pseudomonadati</taxon>
        <taxon>Pseudomonadota</taxon>
        <taxon>Betaproteobacteria</taxon>
        <taxon>Burkholderiales</taxon>
        <taxon>Xylophilus</taxon>
    </lineage>
</organism>
<dbReference type="InterPro" id="IPR014017">
    <property type="entry name" value="DNA_helicase_UvrD-like_C"/>
</dbReference>
<evidence type="ECO:0000256" key="11">
    <source>
        <dbReference type="ARBA" id="ARBA00048988"/>
    </source>
</evidence>
<dbReference type="Gene3D" id="3.40.50.300">
    <property type="entry name" value="P-loop containing nucleotide triphosphate hydrolases"/>
    <property type="match status" value="3"/>
</dbReference>
<evidence type="ECO:0000256" key="10">
    <source>
        <dbReference type="ARBA" id="ARBA00034923"/>
    </source>
</evidence>
<dbReference type="GO" id="GO:0000725">
    <property type="term" value="P:recombinational repair"/>
    <property type="evidence" value="ECO:0007669"/>
    <property type="project" value="TreeGrafter"/>
</dbReference>
<evidence type="ECO:0000256" key="5">
    <source>
        <dbReference type="ARBA" id="ARBA00022840"/>
    </source>
</evidence>
<gene>
    <name evidence="15" type="ORF">DFQ15_12327</name>
</gene>
<dbReference type="AlphaFoldDB" id="A0A318SVL0"/>
<evidence type="ECO:0000256" key="1">
    <source>
        <dbReference type="ARBA" id="ARBA00009922"/>
    </source>
</evidence>
<comment type="catalytic activity">
    <reaction evidence="8">
        <text>Couples ATP hydrolysis with the unwinding of duplex DNA by translocating in the 3'-5' direction.</text>
        <dbReference type="EC" id="5.6.2.4"/>
    </reaction>
</comment>
<evidence type="ECO:0000256" key="6">
    <source>
        <dbReference type="ARBA" id="ARBA00023125"/>
    </source>
</evidence>
<accession>A0A318SVL0</accession>
<evidence type="ECO:0000256" key="2">
    <source>
        <dbReference type="ARBA" id="ARBA00022741"/>
    </source>
</evidence>
<dbReference type="PROSITE" id="PS51198">
    <property type="entry name" value="UVRD_HELICASE_ATP_BIND"/>
    <property type="match status" value="1"/>
</dbReference>
<dbReference type="Pfam" id="PF13361">
    <property type="entry name" value="UvrD_C"/>
    <property type="match status" value="1"/>
</dbReference>
<dbReference type="GO" id="GO:0003677">
    <property type="term" value="F:DNA binding"/>
    <property type="evidence" value="ECO:0007669"/>
    <property type="project" value="UniProtKB-KW"/>
</dbReference>
<feature type="domain" description="UvrD-like helicase ATP-binding" evidence="13">
    <location>
        <begin position="75"/>
        <end position="352"/>
    </location>
</feature>
<comment type="caution">
    <text evidence="15">The sequence shown here is derived from an EMBL/GenBank/DDBJ whole genome shotgun (WGS) entry which is preliminary data.</text>
</comment>
<evidence type="ECO:0000256" key="4">
    <source>
        <dbReference type="ARBA" id="ARBA00022806"/>
    </source>
</evidence>
<name>A0A318SVL0_9BURK</name>
<dbReference type="InterPro" id="IPR014016">
    <property type="entry name" value="UvrD-like_ATP-bd"/>
</dbReference>
<evidence type="ECO:0000313" key="16">
    <source>
        <dbReference type="Proteomes" id="UP000247540"/>
    </source>
</evidence>
<keyword evidence="3 12" id="KW-0378">Hydrolase</keyword>
<proteinExistence type="inferred from homology"/>
<feature type="domain" description="UvrD-like helicase C-terminal" evidence="14">
    <location>
        <begin position="353"/>
        <end position="668"/>
    </location>
</feature>
<dbReference type="PROSITE" id="PS51217">
    <property type="entry name" value="UVRD_HELICASE_CTER"/>
    <property type="match status" value="1"/>
</dbReference>
<dbReference type="PANTHER" id="PTHR11070:SF2">
    <property type="entry name" value="ATP-DEPENDENT DNA HELICASE SRS2"/>
    <property type="match status" value="1"/>
</dbReference>
<dbReference type="GO" id="GO:0005829">
    <property type="term" value="C:cytosol"/>
    <property type="evidence" value="ECO:0007669"/>
    <property type="project" value="TreeGrafter"/>
</dbReference>
<dbReference type="EMBL" id="QJTC01000023">
    <property type="protein sequence ID" value="PYE74884.1"/>
    <property type="molecule type" value="Genomic_DNA"/>
</dbReference>
<dbReference type="CDD" id="cd18807">
    <property type="entry name" value="SF1_C_UvrD"/>
    <property type="match status" value="1"/>
</dbReference>
<dbReference type="PANTHER" id="PTHR11070">
    <property type="entry name" value="UVRD / RECB / PCRA DNA HELICASE FAMILY MEMBER"/>
    <property type="match status" value="1"/>
</dbReference>
<dbReference type="CDD" id="cd17932">
    <property type="entry name" value="DEXQc_UvrD"/>
    <property type="match status" value="1"/>
</dbReference>
<dbReference type="InterPro" id="IPR027417">
    <property type="entry name" value="P-loop_NTPase"/>
</dbReference>
<keyword evidence="5 12" id="KW-0067">ATP-binding</keyword>
<comment type="similarity">
    <text evidence="1">Belongs to the helicase family. UvrD subfamily.</text>
</comment>
<keyword evidence="6" id="KW-0238">DNA-binding</keyword>
<dbReference type="Gene3D" id="1.10.486.10">
    <property type="entry name" value="PCRA, domain 4"/>
    <property type="match status" value="1"/>
</dbReference>
<dbReference type="GO" id="GO:0033202">
    <property type="term" value="C:DNA helicase complex"/>
    <property type="evidence" value="ECO:0007669"/>
    <property type="project" value="TreeGrafter"/>
</dbReference>
<evidence type="ECO:0000256" key="3">
    <source>
        <dbReference type="ARBA" id="ARBA00022801"/>
    </source>
</evidence>
<comment type="catalytic activity">
    <reaction evidence="11">
        <text>ATP + H2O = ADP + phosphate + H(+)</text>
        <dbReference type="Rhea" id="RHEA:13065"/>
        <dbReference type="ChEBI" id="CHEBI:15377"/>
        <dbReference type="ChEBI" id="CHEBI:15378"/>
        <dbReference type="ChEBI" id="CHEBI:30616"/>
        <dbReference type="ChEBI" id="CHEBI:43474"/>
        <dbReference type="ChEBI" id="CHEBI:456216"/>
        <dbReference type="EC" id="5.6.2.4"/>
    </reaction>
</comment>
<dbReference type="InterPro" id="IPR013986">
    <property type="entry name" value="DExx_box_DNA_helicase_dom_sf"/>
</dbReference>
<dbReference type="Proteomes" id="UP000247540">
    <property type="component" value="Unassembled WGS sequence"/>
</dbReference>
<evidence type="ECO:0000313" key="15">
    <source>
        <dbReference type="EMBL" id="PYE74884.1"/>
    </source>
</evidence>
<evidence type="ECO:0000256" key="8">
    <source>
        <dbReference type="ARBA" id="ARBA00034617"/>
    </source>
</evidence>
<evidence type="ECO:0000256" key="7">
    <source>
        <dbReference type="ARBA" id="ARBA00023235"/>
    </source>
</evidence>
<dbReference type="Gene3D" id="1.10.10.160">
    <property type="match status" value="1"/>
</dbReference>
<reference evidence="15 16" key="1">
    <citation type="submission" date="2018-06" db="EMBL/GenBank/DDBJ databases">
        <title>Genomic Encyclopedia of Type Strains, Phase III (KMG-III): the genomes of soil and plant-associated and newly described type strains.</title>
        <authorList>
            <person name="Whitman W."/>
        </authorList>
    </citation>
    <scope>NUCLEOTIDE SEQUENCE [LARGE SCALE GENOMIC DNA]</scope>
    <source>
        <strain evidence="15 16">CECT 7646</strain>
    </source>
</reference>
<protein>
    <recommendedName>
        <fullName evidence="9">DNA 3'-5' helicase</fullName>
        <ecNumber evidence="9">5.6.2.4</ecNumber>
    </recommendedName>
    <alternativeName>
        <fullName evidence="10">DNA 3'-5' helicase II</fullName>
    </alternativeName>
</protein>
<keyword evidence="2 12" id="KW-0547">Nucleotide-binding</keyword>
<dbReference type="EC" id="5.6.2.4" evidence="9"/>
<evidence type="ECO:0000256" key="9">
    <source>
        <dbReference type="ARBA" id="ARBA00034808"/>
    </source>
</evidence>
<dbReference type="Pfam" id="PF21196">
    <property type="entry name" value="PcrA_UvrD_tudor"/>
    <property type="match status" value="1"/>
</dbReference>